<sequence>MPHRPDRPDWRSLADQQAGLLSRRQLNGLGLDRFVVRNQVDAGRWVELTPMVLATFTGPLPRVASMWLGVLHAGDSSVIGGLTAAEVLGLRHWQRDEVTVLVPDELDFDESVPGVRFVRTRRKIPAMRLQRPGIPVARIEPAVLLWAAYQPSRRTAQGVVAAVIQQRLSTADGMYLWVERMRPLRWARMFRTALEEISGGAQSLGEIDVRRMCRAVDILLPHRQRQRRDATGKTRWTDCEWDLPNGDVLVLEVDGSFHMDVDHWEDDLARQRRLSGPGRIVVRCTTRELRDDREQVGRDLIALGAPRRAPHRAI</sequence>
<reference evidence="1" key="1">
    <citation type="submission" date="2020-11" db="EMBL/GenBank/DDBJ databases">
        <title>Nocardioides sp. nov., isolated from Soil of Cynanchum wilfordii Hemsley rhizosphere.</title>
        <authorList>
            <person name="Lee J.-S."/>
            <person name="Suh M.K."/>
            <person name="Kim J.-S."/>
        </authorList>
    </citation>
    <scope>NUCLEOTIDE SEQUENCE</scope>
    <source>
        <strain evidence="1">KCTC 19275</strain>
    </source>
</reference>
<gene>
    <name evidence="1" type="ORF">ISU07_19185</name>
</gene>
<evidence type="ECO:0000313" key="1">
    <source>
        <dbReference type="EMBL" id="MBF4765262.1"/>
    </source>
</evidence>
<comment type="caution">
    <text evidence="1">The sequence shown here is derived from an EMBL/GenBank/DDBJ whole genome shotgun (WGS) entry which is preliminary data.</text>
</comment>
<proteinExistence type="predicted"/>
<dbReference type="RefSeq" id="WP_194708451.1">
    <property type="nucleotide sequence ID" value="NZ_JADKPN010000014.1"/>
</dbReference>
<dbReference type="EMBL" id="JADKPN010000014">
    <property type="protein sequence ID" value="MBF4765262.1"/>
    <property type="molecule type" value="Genomic_DNA"/>
</dbReference>
<dbReference type="AlphaFoldDB" id="A0A930VIQ5"/>
<name>A0A930VIQ5_9ACTN</name>
<evidence type="ECO:0000313" key="2">
    <source>
        <dbReference type="Proteomes" id="UP000640489"/>
    </source>
</evidence>
<accession>A0A930VIQ5</accession>
<evidence type="ECO:0008006" key="3">
    <source>
        <dbReference type="Google" id="ProtNLM"/>
    </source>
</evidence>
<dbReference type="Proteomes" id="UP000640489">
    <property type="component" value="Unassembled WGS sequence"/>
</dbReference>
<organism evidence="1 2">
    <name type="scientific">Nocardioides islandensis</name>
    <dbReference type="NCBI Taxonomy" id="433663"/>
    <lineage>
        <taxon>Bacteria</taxon>
        <taxon>Bacillati</taxon>
        <taxon>Actinomycetota</taxon>
        <taxon>Actinomycetes</taxon>
        <taxon>Propionibacteriales</taxon>
        <taxon>Nocardioidaceae</taxon>
        <taxon>Nocardioides</taxon>
    </lineage>
</organism>
<keyword evidence="2" id="KW-1185">Reference proteome</keyword>
<protein>
    <recommendedName>
        <fullName evidence="3">DUF559 domain-containing protein</fullName>
    </recommendedName>
</protein>